<evidence type="ECO:0000256" key="7">
    <source>
        <dbReference type="ARBA" id="ARBA00023170"/>
    </source>
</evidence>
<dbReference type="InterPro" id="IPR016187">
    <property type="entry name" value="CTDL_fold"/>
</dbReference>
<keyword evidence="4 9" id="KW-0812">Transmembrane</keyword>
<comment type="caution">
    <text evidence="12">The sequence shown here is derived from an EMBL/GenBank/DDBJ whole genome shotgun (WGS) entry which is preliminary data.</text>
</comment>
<dbReference type="Pfam" id="PF14752">
    <property type="entry name" value="RBP_receptor"/>
    <property type="match status" value="1"/>
</dbReference>
<evidence type="ECO:0000256" key="4">
    <source>
        <dbReference type="ARBA" id="ARBA00022692"/>
    </source>
</evidence>
<feature type="domain" description="C-type lectin" evidence="11">
    <location>
        <begin position="80"/>
        <end position="209"/>
    </location>
</feature>
<feature type="non-terminal residue" evidence="12">
    <location>
        <position position="1"/>
    </location>
</feature>
<comment type="subcellular location">
    <subcellularLocation>
        <location evidence="1">Cell membrane</location>
        <topology evidence="1">Multi-pass membrane protein</topology>
    </subcellularLocation>
</comment>
<keyword evidence="3" id="KW-1003">Cell membrane</keyword>
<evidence type="ECO:0000256" key="9">
    <source>
        <dbReference type="SAM" id="Phobius"/>
    </source>
</evidence>
<feature type="transmembrane region" description="Helical" evidence="9">
    <location>
        <begin position="268"/>
        <end position="287"/>
    </location>
</feature>
<feature type="disulfide bond" evidence="8">
    <location>
        <begin position="251"/>
        <end position="260"/>
    </location>
</feature>
<organism evidence="12 14">
    <name type="scientific">Didymodactylos carnosus</name>
    <dbReference type="NCBI Taxonomy" id="1234261"/>
    <lineage>
        <taxon>Eukaryota</taxon>
        <taxon>Metazoa</taxon>
        <taxon>Spiralia</taxon>
        <taxon>Gnathifera</taxon>
        <taxon>Rotifera</taxon>
        <taxon>Eurotatoria</taxon>
        <taxon>Bdelloidea</taxon>
        <taxon>Philodinida</taxon>
        <taxon>Philodinidae</taxon>
        <taxon>Didymodactylos</taxon>
    </lineage>
</organism>
<feature type="transmembrane region" description="Helical" evidence="9">
    <location>
        <begin position="400"/>
        <end position="424"/>
    </location>
</feature>
<evidence type="ECO:0000256" key="2">
    <source>
        <dbReference type="ARBA" id="ARBA00022448"/>
    </source>
</evidence>
<feature type="domain" description="EGF-like" evidence="10">
    <location>
        <begin position="222"/>
        <end position="261"/>
    </location>
</feature>
<evidence type="ECO:0000256" key="3">
    <source>
        <dbReference type="ARBA" id="ARBA00022475"/>
    </source>
</evidence>
<keyword evidence="7" id="KW-0675">Receptor</keyword>
<keyword evidence="8" id="KW-1015">Disulfide bond</keyword>
<feature type="disulfide bond" evidence="8">
    <location>
        <begin position="232"/>
        <end position="249"/>
    </location>
</feature>
<dbReference type="InterPro" id="IPR026612">
    <property type="entry name" value="STRA6-like"/>
</dbReference>
<evidence type="ECO:0000256" key="6">
    <source>
        <dbReference type="ARBA" id="ARBA00023136"/>
    </source>
</evidence>
<dbReference type="OrthoDB" id="2376984at2759"/>
<keyword evidence="2" id="KW-0813">Transport</keyword>
<evidence type="ECO:0000256" key="8">
    <source>
        <dbReference type="PROSITE-ProRule" id="PRU00076"/>
    </source>
</evidence>
<comment type="caution">
    <text evidence="8">Lacks conserved residue(s) required for the propagation of feature annotation.</text>
</comment>
<dbReference type="GO" id="GO:0005886">
    <property type="term" value="C:plasma membrane"/>
    <property type="evidence" value="ECO:0007669"/>
    <property type="project" value="UniProtKB-SubCell"/>
</dbReference>
<dbReference type="SMART" id="SM00034">
    <property type="entry name" value="CLECT"/>
    <property type="match status" value="1"/>
</dbReference>
<keyword evidence="8" id="KW-0245">EGF-like domain</keyword>
<dbReference type="Proteomes" id="UP000681722">
    <property type="component" value="Unassembled WGS sequence"/>
</dbReference>
<dbReference type="CDD" id="cd00037">
    <property type="entry name" value="CLECT"/>
    <property type="match status" value="1"/>
</dbReference>
<dbReference type="PROSITE" id="PS00022">
    <property type="entry name" value="EGF_1"/>
    <property type="match status" value="1"/>
</dbReference>
<dbReference type="SUPFAM" id="SSF56436">
    <property type="entry name" value="C-type lectin-like"/>
    <property type="match status" value="1"/>
</dbReference>
<name>A0A815EIL2_9BILA</name>
<dbReference type="PROSITE" id="PS50026">
    <property type="entry name" value="EGF_3"/>
    <property type="match status" value="1"/>
</dbReference>
<dbReference type="GO" id="GO:0034632">
    <property type="term" value="F:retinol transmembrane transporter activity"/>
    <property type="evidence" value="ECO:0007669"/>
    <property type="project" value="InterPro"/>
</dbReference>
<evidence type="ECO:0000259" key="10">
    <source>
        <dbReference type="PROSITE" id="PS50026"/>
    </source>
</evidence>
<proteinExistence type="predicted"/>
<evidence type="ECO:0000313" key="12">
    <source>
        <dbReference type="EMBL" id="CAF1315256.1"/>
    </source>
</evidence>
<evidence type="ECO:0000256" key="5">
    <source>
        <dbReference type="ARBA" id="ARBA00022989"/>
    </source>
</evidence>
<feature type="transmembrane region" description="Helical" evidence="9">
    <location>
        <begin position="951"/>
        <end position="969"/>
    </location>
</feature>
<evidence type="ECO:0000313" key="13">
    <source>
        <dbReference type="EMBL" id="CAF4156542.1"/>
    </source>
</evidence>
<feature type="transmembrane region" description="Helical" evidence="9">
    <location>
        <begin position="450"/>
        <end position="469"/>
    </location>
</feature>
<dbReference type="InterPro" id="IPR016186">
    <property type="entry name" value="C-type_lectin-like/link_sf"/>
</dbReference>
<dbReference type="PANTHER" id="PTHR21444:SF15">
    <property type="entry name" value="RECEPTOR FOR RETINOL UPTAKE STRA6"/>
    <property type="match status" value="1"/>
</dbReference>
<dbReference type="PROSITE" id="PS50041">
    <property type="entry name" value="C_TYPE_LECTIN_2"/>
    <property type="match status" value="1"/>
</dbReference>
<dbReference type="GO" id="GO:0038023">
    <property type="term" value="F:signaling receptor activity"/>
    <property type="evidence" value="ECO:0007669"/>
    <property type="project" value="InterPro"/>
</dbReference>
<dbReference type="PANTHER" id="PTHR21444">
    <property type="entry name" value="COILED-COIL DOMAIN-CONTAINING PROTEIN 180"/>
    <property type="match status" value="1"/>
</dbReference>
<sequence length="1199" mass="141205">IYVNGINVFKNYDASSSCIQQKHLAKYEIKFRFSKHTTIHLILNDLFLVSQRGDDVFEFFNLLRQQVKEGKQCLPGSTFYQGSCYLYISNLRVSSWDTAVKTCAAFNSKLVIGNSKLLIIETIDEYKFVEQLIRKSLEPYTTMYVFINLRKINGTLPATYGWGSNGNNLLWDTPVYRYWNENSNGPADSDCGIIRIMRNKTDLSNSLCDGPVISLPYICKYTIDRCYNNSACGKYGTCLNVPLLDSHKCQCRFLYSGNKCEKWSSQGLQALIGSAIILIAFIASYIINMDRSNSNSWSFQCTDLEQYQTTPLYTHQISKSIKHQSYLLNSTVDHEIYNPILNQQSADITVKITTDELSPSVPLRNHSFERKQRYYSFRRSIQELEIKSCFKNLFIKPKKLIFICLPLVLTAMCCIFIILVRRYIKSHVYNSLYSSHSTLFKFCSSYENNYYINLVTLPISFVLIILITFQKGLFHSQVPIPYNPFSKINRFDTVVLCGIMSHEILHIIEELFLNTTHIKFLAMSGPLFDLIRQIGLVIIIGMRYYPIYSILEMNQSNILYYALCSIYMWIDFIAKISEQALCTNLGSVLEKWNTFQQSTHNLTQKYQWNNIKQKEPEKFLQNSFLEDDFYIKHHTTTPKFPFLPDSSSSSSNEYNWSQILHNLSFPMNRNESTSTFDQFGLDSIVIGTLKYFPYYLCLTYICFRLTYLFFRELLKCIQKCFPSILSTSKKSKKHIYHEPNGQLSQSHHLSIEYQYVQHLFCKTRRKLQKIKKVSFIKNILYKIYRPNKYFRYSKQILNMYIIAFMITYYLTFNILQGGFYLIEKCYRLLIIPIILTFDELDLPKSRPFNLKYEILLACFLTMMIYYVQLFIGMKHYQQNMLNAYKGIFIDIPSRHVFNNIQLISKNAHYPGYTIAYLAFGYLIMGNILFLTVIILRILFKHLFLIEEISKIIIPILVIYLCKYILMWILSRTLFLQHNGKMIALKNLRYYYVFAYFNFFFDCFLGMVSCALRVTKASIAALIYLPRLDYCIFGRSLEKLDQGFISYASFIHMECLHSHPVLIIFCSYIRERLEERQFLLNYYKKEANSREELNIYTRQRFIRFRWLLLYTLVKNEYLKQFRKHQVNNWNMTSAESFNEFLIRTVFKRFQHTTSKSLGDLTTKNQMTTLNEDNNGGMCTTLLLDNNDDQQTSKRPIYKTL</sequence>
<dbReference type="EMBL" id="CAJNOQ010013143">
    <property type="protein sequence ID" value="CAF1315256.1"/>
    <property type="molecule type" value="Genomic_DNA"/>
</dbReference>
<feature type="transmembrane region" description="Helical" evidence="9">
    <location>
        <begin position="797"/>
        <end position="820"/>
    </location>
</feature>
<gene>
    <name evidence="12" type="ORF">GPM918_LOCUS29197</name>
    <name evidence="13" type="ORF">SRO942_LOCUS29761</name>
</gene>
<feature type="transmembrane region" description="Helical" evidence="9">
    <location>
        <begin position="989"/>
        <end position="1011"/>
    </location>
</feature>
<feature type="transmembrane region" description="Helical" evidence="9">
    <location>
        <begin position="914"/>
        <end position="939"/>
    </location>
</feature>
<dbReference type="InterPro" id="IPR000742">
    <property type="entry name" value="EGF"/>
</dbReference>
<dbReference type="EMBL" id="CAJOBC010044804">
    <property type="protein sequence ID" value="CAF4156542.1"/>
    <property type="molecule type" value="Genomic_DNA"/>
</dbReference>
<dbReference type="InterPro" id="IPR001304">
    <property type="entry name" value="C-type_lectin-like"/>
</dbReference>
<dbReference type="GO" id="GO:0071939">
    <property type="term" value="P:vitamin A import into cell"/>
    <property type="evidence" value="ECO:0007669"/>
    <property type="project" value="TreeGrafter"/>
</dbReference>
<feature type="transmembrane region" description="Helical" evidence="9">
    <location>
        <begin position="854"/>
        <end position="871"/>
    </location>
</feature>
<accession>A0A815EIL2</accession>
<evidence type="ECO:0000256" key="1">
    <source>
        <dbReference type="ARBA" id="ARBA00004651"/>
    </source>
</evidence>
<dbReference type="Gene3D" id="3.10.100.10">
    <property type="entry name" value="Mannose-Binding Protein A, subunit A"/>
    <property type="match status" value="1"/>
</dbReference>
<evidence type="ECO:0000313" key="14">
    <source>
        <dbReference type="Proteomes" id="UP000663829"/>
    </source>
</evidence>
<keyword evidence="5 9" id="KW-1133">Transmembrane helix</keyword>
<keyword evidence="6 9" id="KW-0472">Membrane</keyword>
<reference evidence="12" key="1">
    <citation type="submission" date="2021-02" db="EMBL/GenBank/DDBJ databases">
        <authorList>
            <person name="Nowell W R."/>
        </authorList>
    </citation>
    <scope>NUCLEOTIDE SEQUENCE</scope>
</reference>
<evidence type="ECO:0008006" key="15">
    <source>
        <dbReference type="Google" id="ProtNLM"/>
    </source>
</evidence>
<dbReference type="Proteomes" id="UP000663829">
    <property type="component" value="Unassembled WGS sequence"/>
</dbReference>
<protein>
    <recommendedName>
        <fullName evidence="15">EGF-like domain-containing protein</fullName>
    </recommendedName>
</protein>
<dbReference type="AlphaFoldDB" id="A0A815EIL2"/>
<dbReference type="SUPFAM" id="SSF57196">
    <property type="entry name" value="EGF/Laminin"/>
    <property type="match status" value="1"/>
</dbReference>
<keyword evidence="14" id="KW-1185">Reference proteome</keyword>
<evidence type="ECO:0000259" key="11">
    <source>
        <dbReference type="PROSITE" id="PS50041"/>
    </source>
</evidence>